<dbReference type="InterPro" id="IPR020846">
    <property type="entry name" value="MFS_dom"/>
</dbReference>
<feature type="transmembrane region" description="Helical" evidence="11">
    <location>
        <begin position="310"/>
        <end position="329"/>
    </location>
</feature>
<evidence type="ECO:0000256" key="5">
    <source>
        <dbReference type="ARBA" id="ARBA00022692"/>
    </source>
</evidence>
<dbReference type="InterPro" id="IPR036259">
    <property type="entry name" value="MFS_trans_sf"/>
</dbReference>
<evidence type="ECO:0000256" key="1">
    <source>
        <dbReference type="ARBA" id="ARBA00004651"/>
    </source>
</evidence>
<dbReference type="PROSITE" id="PS00216">
    <property type="entry name" value="SUGAR_TRANSPORT_1"/>
    <property type="match status" value="1"/>
</dbReference>
<dbReference type="FunFam" id="1.20.1250.20:FF:000001">
    <property type="entry name" value="Dicarboxylate MFS transporter"/>
    <property type="match status" value="1"/>
</dbReference>
<feature type="domain" description="Major facilitator superfamily (MFS) profile" evidence="12">
    <location>
        <begin position="18"/>
        <end position="426"/>
    </location>
</feature>
<evidence type="ECO:0000313" key="13">
    <source>
        <dbReference type="EMBL" id="NMP22629.1"/>
    </source>
</evidence>
<comment type="subcellular location">
    <subcellularLocation>
        <location evidence="1">Cell membrane</location>
        <topology evidence="1">Multi-pass membrane protein</topology>
    </subcellularLocation>
</comment>
<comment type="function">
    <text evidence="9">May be a proton symporter involved in the uptake of osmolytes such as proline and glycine betaine.</text>
</comment>
<evidence type="ECO:0000256" key="6">
    <source>
        <dbReference type="ARBA" id="ARBA00022847"/>
    </source>
</evidence>
<protein>
    <recommendedName>
        <fullName evidence="10">Putative proline/betaine transporter</fullName>
    </recommendedName>
</protein>
<evidence type="ECO:0000256" key="4">
    <source>
        <dbReference type="ARBA" id="ARBA00022475"/>
    </source>
</evidence>
<feature type="transmembrane region" description="Helical" evidence="11">
    <location>
        <begin position="194"/>
        <end position="211"/>
    </location>
</feature>
<evidence type="ECO:0000256" key="10">
    <source>
        <dbReference type="ARBA" id="ARBA00039918"/>
    </source>
</evidence>
<dbReference type="SUPFAM" id="SSF103473">
    <property type="entry name" value="MFS general substrate transporter"/>
    <property type="match status" value="1"/>
</dbReference>
<keyword evidence="4" id="KW-1003">Cell membrane</keyword>
<dbReference type="Pfam" id="PF07690">
    <property type="entry name" value="MFS_1"/>
    <property type="match status" value="1"/>
</dbReference>
<reference evidence="13 14" key="1">
    <citation type="submission" date="2020-04" db="EMBL/GenBank/DDBJ databases">
        <authorList>
            <person name="Zhang R."/>
            <person name="Schippers A."/>
        </authorList>
    </citation>
    <scope>NUCLEOTIDE SEQUENCE [LARGE SCALE GENOMIC DNA]</scope>
    <source>
        <strain evidence="13 14">DSM 109850</strain>
    </source>
</reference>
<feature type="transmembrane region" description="Helical" evidence="11">
    <location>
        <begin position="91"/>
        <end position="124"/>
    </location>
</feature>
<feature type="transmembrane region" description="Helical" evidence="11">
    <location>
        <begin position="162"/>
        <end position="182"/>
    </location>
</feature>
<name>A0A7Y0L656_9FIRM</name>
<feature type="transmembrane region" description="Helical" evidence="11">
    <location>
        <begin position="276"/>
        <end position="298"/>
    </location>
</feature>
<keyword evidence="8 11" id="KW-0472">Membrane</keyword>
<dbReference type="RefSeq" id="WP_169099117.1">
    <property type="nucleotide sequence ID" value="NZ_JABBVZ010000027.1"/>
</dbReference>
<gene>
    <name evidence="13" type="ORF">HIJ39_09725</name>
</gene>
<sequence length="442" mass="47717">MATSIGAPVDPGKKGRLAVWAAGAGNVMEWYDWGVYGFFAPVFAAQFFPSKVAIVSLLLTLATFAVGFFMRPIGGAVLGPYGDRVGRRNALVVQITIMATASLVMGIVPGFGTLGVLAPIILLLARLAQGFSAGGEFGGSSAFLVEYAKPGRRGLTGSLQQVSVGLGTLISSAVASLVLHNMAPAALDSWGWRIPFWIGAAFGFFGLYLRVRVDDTPVFNRLEQQEKLSKSPFGDMFRKYPRDFWRVFGITIAGTLTYYMWVLFLPTFTAETTHLSLARATLANTIALIIFVACIPLSGWISDKVGRRPMLIGFALGFLVLSYPLFLWVRSGTFVAFFLVEVIGLLMITGYSGTTATVMAEQFGAEVRNTGIAVPYALAVAIFGGTAPFITTWLISLKADNLVPLYLMAAALVSGLVYFFMRETFRKPIDIVKETGADHELA</sequence>
<dbReference type="InterPro" id="IPR011701">
    <property type="entry name" value="MFS"/>
</dbReference>
<evidence type="ECO:0000313" key="14">
    <source>
        <dbReference type="Proteomes" id="UP000533476"/>
    </source>
</evidence>
<keyword evidence="6" id="KW-0769">Symport</keyword>
<dbReference type="PANTHER" id="PTHR43528:SF1">
    <property type="entry name" value="ALPHA-KETOGLUTARATE PERMEASE"/>
    <property type="match status" value="1"/>
</dbReference>
<comment type="caution">
    <text evidence="13">The sequence shown here is derived from an EMBL/GenBank/DDBJ whole genome shotgun (WGS) entry which is preliminary data.</text>
</comment>
<dbReference type="EMBL" id="JABBVZ010000027">
    <property type="protein sequence ID" value="NMP22629.1"/>
    <property type="molecule type" value="Genomic_DNA"/>
</dbReference>
<accession>A0A7Y0L656</accession>
<feature type="transmembrane region" description="Helical" evidence="11">
    <location>
        <begin position="52"/>
        <end position="71"/>
    </location>
</feature>
<evidence type="ECO:0000256" key="7">
    <source>
        <dbReference type="ARBA" id="ARBA00022989"/>
    </source>
</evidence>
<dbReference type="PROSITE" id="PS50850">
    <property type="entry name" value="MFS"/>
    <property type="match status" value="1"/>
</dbReference>
<evidence type="ECO:0000259" key="12">
    <source>
        <dbReference type="PROSITE" id="PS50850"/>
    </source>
</evidence>
<dbReference type="InterPro" id="IPR005829">
    <property type="entry name" value="Sugar_transporter_CS"/>
</dbReference>
<dbReference type="GO" id="GO:0015293">
    <property type="term" value="F:symporter activity"/>
    <property type="evidence" value="ECO:0007669"/>
    <property type="project" value="UniProtKB-KW"/>
</dbReference>
<dbReference type="Proteomes" id="UP000533476">
    <property type="component" value="Unassembled WGS sequence"/>
</dbReference>
<feature type="transmembrane region" description="Helical" evidence="11">
    <location>
        <begin position="244"/>
        <end position="264"/>
    </location>
</feature>
<feature type="transmembrane region" description="Helical" evidence="11">
    <location>
        <begin position="402"/>
        <end position="421"/>
    </location>
</feature>
<proteinExistence type="inferred from homology"/>
<keyword evidence="14" id="KW-1185">Reference proteome</keyword>
<dbReference type="PANTHER" id="PTHR43528">
    <property type="entry name" value="ALPHA-KETOGLUTARATE PERMEASE"/>
    <property type="match status" value="1"/>
</dbReference>
<feature type="transmembrane region" description="Helical" evidence="11">
    <location>
        <begin position="335"/>
        <end position="360"/>
    </location>
</feature>
<evidence type="ECO:0000256" key="11">
    <source>
        <dbReference type="SAM" id="Phobius"/>
    </source>
</evidence>
<comment type="similarity">
    <text evidence="2">Belongs to the major facilitator superfamily. Metabolite:H+ Symporter (MHS) family (TC 2.A.1.6) family.</text>
</comment>
<dbReference type="AlphaFoldDB" id="A0A7Y0L656"/>
<evidence type="ECO:0000256" key="9">
    <source>
        <dbReference type="ARBA" id="ARBA00037295"/>
    </source>
</evidence>
<keyword evidence="7 11" id="KW-1133">Transmembrane helix</keyword>
<evidence type="ECO:0000256" key="2">
    <source>
        <dbReference type="ARBA" id="ARBA00008240"/>
    </source>
</evidence>
<dbReference type="GO" id="GO:0005886">
    <property type="term" value="C:plasma membrane"/>
    <property type="evidence" value="ECO:0007669"/>
    <property type="project" value="UniProtKB-SubCell"/>
</dbReference>
<keyword evidence="3" id="KW-0813">Transport</keyword>
<feature type="transmembrane region" description="Helical" evidence="11">
    <location>
        <begin position="372"/>
        <end position="396"/>
    </location>
</feature>
<dbReference type="InterPro" id="IPR051084">
    <property type="entry name" value="H+-coupled_symporters"/>
</dbReference>
<evidence type="ECO:0000256" key="8">
    <source>
        <dbReference type="ARBA" id="ARBA00023136"/>
    </source>
</evidence>
<dbReference type="Gene3D" id="1.20.1250.20">
    <property type="entry name" value="MFS general substrate transporter like domains"/>
    <property type="match status" value="2"/>
</dbReference>
<organism evidence="13 14">
    <name type="scientific">Sulfobacillus harzensis</name>
    <dbReference type="NCBI Taxonomy" id="2729629"/>
    <lineage>
        <taxon>Bacteria</taxon>
        <taxon>Bacillati</taxon>
        <taxon>Bacillota</taxon>
        <taxon>Clostridia</taxon>
        <taxon>Eubacteriales</taxon>
        <taxon>Clostridiales Family XVII. Incertae Sedis</taxon>
        <taxon>Sulfobacillus</taxon>
    </lineage>
</organism>
<evidence type="ECO:0000256" key="3">
    <source>
        <dbReference type="ARBA" id="ARBA00022448"/>
    </source>
</evidence>
<keyword evidence="5 11" id="KW-0812">Transmembrane</keyword>